<feature type="domain" description="Spore protein YkvP/CgeB glycosyl transferase-like" evidence="1">
    <location>
        <begin position="722"/>
        <end position="852"/>
    </location>
</feature>
<accession>A0A6M3K2J3</accession>
<organism evidence="3">
    <name type="scientific">viral metagenome</name>
    <dbReference type="NCBI Taxonomy" id="1070528"/>
    <lineage>
        <taxon>unclassified sequences</taxon>
        <taxon>metagenomes</taxon>
        <taxon>organismal metagenomes</taxon>
    </lineage>
</organism>
<dbReference type="Gene3D" id="3.40.50.2000">
    <property type="entry name" value="Glycogen Phosphorylase B"/>
    <property type="match status" value="2"/>
</dbReference>
<feature type="domain" description="Methyltransferase" evidence="2">
    <location>
        <begin position="406"/>
        <end position="502"/>
    </location>
</feature>
<protein>
    <submittedName>
        <fullName evidence="3">Putative glycosyltransferase</fullName>
    </submittedName>
</protein>
<dbReference type="CDD" id="cd02440">
    <property type="entry name" value="AdoMet_MTases"/>
    <property type="match status" value="1"/>
</dbReference>
<name>A0A6M3K2J3_9ZZZZ</name>
<dbReference type="EMBL" id="MT142145">
    <property type="protein sequence ID" value="QJA75177.1"/>
    <property type="molecule type" value="Genomic_DNA"/>
</dbReference>
<dbReference type="Pfam" id="PF13524">
    <property type="entry name" value="Glyco_trans_1_2"/>
    <property type="match status" value="1"/>
</dbReference>
<proteinExistence type="predicted"/>
<dbReference type="Pfam" id="PF13649">
    <property type="entry name" value="Methyltransf_25"/>
    <property type="match status" value="1"/>
</dbReference>
<keyword evidence="3" id="KW-0808">Transferase</keyword>
<dbReference type="InterPro" id="IPR041698">
    <property type="entry name" value="Methyltransf_25"/>
</dbReference>
<dbReference type="AlphaFoldDB" id="A0A6M3K2J3"/>
<evidence type="ECO:0000259" key="2">
    <source>
        <dbReference type="Pfam" id="PF13649"/>
    </source>
</evidence>
<dbReference type="GO" id="GO:0016740">
    <property type="term" value="F:transferase activity"/>
    <property type="evidence" value="ECO:0007669"/>
    <property type="project" value="UniProtKB-KW"/>
</dbReference>
<evidence type="ECO:0000259" key="1">
    <source>
        <dbReference type="Pfam" id="PF13524"/>
    </source>
</evidence>
<dbReference type="SUPFAM" id="SSF53756">
    <property type="entry name" value="UDP-Glycosyltransferase/glycogen phosphorylase"/>
    <property type="match status" value="2"/>
</dbReference>
<dbReference type="SUPFAM" id="SSF53335">
    <property type="entry name" value="S-adenosyl-L-methionine-dependent methyltransferases"/>
    <property type="match status" value="1"/>
</dbReference>
<evidence type="ECO:0000313" key="3">
    <source>
        <dbReference type="EMBL" id="QJA75177.1"/>
    </source>
</evidence>
<reference evidence="3" key="1">
    <citation type="submission" date="2020-03" db="EMBL/GenBank/DDBJ databases">
        <title>The deep terrestrial virosphere.</title>
        <authorList>
            <person name="Holmfeldt K."/>
            <person name="Nilsson E."/>
            <person name="Simone D."/>
            <person name="Lopez-Fernandez M."/>
            <person name="Wu X."/>
            <person name="de Brujin I."/>
            <person name="Lundin D."/>
            <person name="Andersson A."/>
            <person name="Bertilsson S."/>
            <person name="Dopson M."/>
        </authorList>
    </citation>
    <scope>NUCLEOTIDE SEQUENCE</scope>
    <source>
        <strain evidence="3">MM415A01862</strain>
    </source>
</reference>
<dbReference type="Gene3D" id="3.40.50.150">
    <property type="entry name" value="Vaccinia Virus protein VP39"/>
    <property type="match status" value="1"/>
</dbReference>
<gene>
    <name evidence="3" type="ORF">MM415A01862_0012</name>
</gene>
<dbReference type="InterPro" id="IPR055259">
    <property type="entry name" value="YkvP/CgeB_Glyco_trans-like"/>
</dbReference>
<sequence>MKNTIIESNSVVFAGPFMGEFGWELSHWAPHVRWLRSQYKEKKLIAASYPGRQALYYGSVNEFWQLPEDFTNKKYDCDCFEALSEDGHYARLIKYFRERLLEQYLPENIIWTKTPRGFNKVLRQNNHVIFQKLVPSEKADQTCQSLIQAFGDKPVVILFAREVNRKMFLDILHNRPAHVEDLPQGELPTRNWPRSYWEELFERLYSKYSPKLTFAIGGTKGGNCLLNITNKYKDVIDLTDIGIDDSLDLTIAFLNRALCSISSQSGPSHLSVQCGCPSFIYGHEHKRHAVDDNPLGTDVVFMETQLGLYNDSPETIFKETNIYINALMHEKGLMQSQINVGDNKFKNAKGELFEYSPESYGKKSEDWIKNITSEKTLLEKYSDPWHQGYINRWKNWFQNIDLKGRILDLGFQNGKTLYSLSQKYPNLKIDALDFNSALSNAIPFYNKLMPNLHDIWIGDCQVVNKPDGYYDYIHCIDFFEHLPPDIYFKTIQECHRLLKLDGIMYVYVGKTDAMAHIHLVSNETVTADMECRGFKFIKNTDDLLVFQRTAVPVKKIRKIGMIGVFDNPNSTNIPFGQAFMNAGIQVDVFNYRTIASQIGIAQMNLEIVKFAASYDLVIFCKANAVTPLTIAECSRITKTLWFMMDAKSHLDMDKTYFDMARVSGFNVVTTKEVFDALNDAGIQNLHHIIQGVDPKQFHPVEGIEKKYDVVFIGQKTEKREKIINDIVTNGLSVACYGPGWASNAYGEDFNIVCSEGRILLSINNTDSDQDSFSDRILRYMATRGCVVTEYSKGLENYFELGKEAMWPSELNSFVEIIKYLLSHQTFIEEISENGYQRVLRDYTWDKVSEKIINIVQEVK</sequence>
<dbReference type="InterPro" id="IPR029063">
    <property type="entry name" value="SAM-dependent_MTases_sf"/>
</dbReference>